<proteinExistence type="predicted"/>
<dbReference type="AlphaFoldDB" id="A0A915KQ02"/>
<dbReference type="Proteomes" id="UP000887565">
    <property type="component" value="Unplaced"/>
</dbReference>
<evidence type="ECO:0000313" key="1">
    <source>
        <dbReference type="Proteomes" id="UP000887565"/>
    </source>
</evidence>
<organism evidence="1 2">
    <name type="scientific">Romanomermis culicivorax</name>
    <name type="common">Nematode worm</name>
    <dbReference type="NCBI Taxonomy" id="13658"/>
    <lineage>
        <taxon>Eukaryota</taxon>
        <taxon>Metazoa</taxon>
        <taxon>Ecdysozoa</taxon>
        <taxon>Nematoda</taxon>
        <taxon>Enoplea</taxon>
        <taxon>Dorylaimia</taxon>
        <taxon>Mermithida</taxon>
        <taxon>Mermithoidea</taxon>
        <taxon>Mermithidae</taxon>
        <taxon>Romanomermis</taxon>
    </lineage>
</organism>
<evidence type="ECO:0000313" key="2">
    <source>
        <dbReference type="WBParaSite" id="nRc.2.0.1.t39803-RA"/>
    </source>
</evidence>
<protein>
    <submittedName>
        <fullName evidence="2">Uncharacterized protein</fullName>
    </submittedName>
</protein>
<keyword evidence="1" id="KW-1185">Reference proteome</keyword>
<reference evidence="2" key="1">
    <citation type="submission" date="2022-11" db="UniProtKB">
        <authorList>
            <consortium name="WormBaseParasite"/>
        </authorList>
    </citation>
    <scope>IDENTIFICATION</scope>
</reference>
<dbReference type="WBParaSite" id="nRc.2.0.1.t39803-RA">
    <property type="protein sequence ID" value="nRc.2.0.1.t39803-RA"/>
    <property type="gene ID" value="nRc.2.0.1.g39803"/>
</dbReference>
<name>A0A915KQ02_ROMCU</name>
<accession>A0A915KQ02</accession>
<sequence>KQTVQFGQLYLGINEHYPQKKEEKLRVSVVCAQKFKIKISSFLWIRGFITRKIDNNKFVTKGNVPKEKLYTYTLDRHLCFMQPVGDEQLEKMLMMMMTILTMQEKVLQQMEIP</sequence>